<dbReference type="NCBIfam" id="TIGR04256">
    <property type="entry name" value="GxxExxY"/>
    <property type="match status" value="1"/>
</dbReference>
<dbReference type="InterPro" id="IPR026350">
    <property type="entry name" value="GxxExxY"/>
</dbReference>
<gene>
    <name evidence="1" type="ORF">JIN85_11285</name>
</gene>
<evidence type="ECO:0000313" key="2">
    <source>
        <dbReference type="Proteomes" id="UP000603141"/>
    </source>
</evidence>
<keyword evidence="2" id="KW-1185">Reference proteome</keyword>
<dbReference type="Pfam" id="PF13366">
    <property type="entry name" value="PDDEXK_3"/>
    <property type="match status" value="1"/>
</dbReference>
<comment type="caution">
    <text evidence="1">The sequence shown here is derived from an EMBL/GenBank/DDBJ whole genome shotgun (WGS) entry which is preliminary data.</text>
</comment>
<dbReference type="EMBL" id="JAENIJ010000016">
    <property type="protein sequence ID" value="MBK1883002.1"/>
    <property type="molecule type" value="Genomic_DNA"/>
</dbReference>
<proteinExistence type="predicted"/>
<dbReference type="AlphaFoldDB" id="A0A934SB90"/>
<dbReference type="Proteomes" id="UP000603141">
    <property type="component" value="Unassembled WGS sequence"/>
</dbReference>
<organism evidence="1 2">
    <name type="scientific">Luteolibacter pohnpeiensis</name>
    <dbReference type="NCBI Taxonomy" id="454153"/>
    <lineage>
        <taxon>Bacteria</taxon>
        <taxon>Pseudomonadati</taxon>
        <taxon>Verrucomicrobiota</taxon>
        <taxon>Verrucomicrobiia</taxon>
        <taxon>Verrucomicrobiales</taxon>
        <taxon>Verrucomicrobiaceae</taxon>
        <taxon>Luteolibacter</taxon>
    </lineage>
</organism>
<accession>A0A934SB90</accession>
<evidence type="ECO:0000313" key="1">
    <source>
        <dbReference type="EMBL" id="MBK1883002.1"/>
    </source>
</evidence>
<dbReference type="RefSeq" id="WP_200270690.1">
    <property type="nucleotide sequence ID" value="NZ_JAENIJ010000016.1"/>
</dbReference>
<name>A0A934SB90_9BACT</name>
<protein>
    <submittedName>
        <fullName evidence="1">GxxExxY protein</fullName>
    </submittedName>
</protein>
<sequence>MSADFLFKEETDGIIGAAFQVLNEIGCGFHEKPYENALVVEFRHRAFPFEQQTRFPIVYRNVRVAEYVPDLIVFGKIIVDTKVIDRITDREIGQMLNYLKITNLSVGLLLNFKNPRLEFRRVVKSTQSFIKKPLQ</sequence>
<reference evidence="1" key="1">
    <citation type="submission" date="2021-01" db="EMBL/GenBank/DDBJ databases">
        <title>Modified the classification status of verrucomicrobia.</title>
        <authorList>
            <person name="Feng X."/>
        </authorList>
    </citation>
    <scope>NUCLEOTIDE SEQUENCE</scope>
    <source>
        <strain evidence="1">KCTC 22041</strain>
    </source>
</reference>